<keyword evidence="1" id="KW-0732">Signal</keyword>
<accession>A0A1G6HKQ7</accession>
<dbReference type="Proteomes" id="UP000242317">
    <property type="component" value="Unassembled WGS sequence"/>
</dbReference>
<dbReference type="PANTHER" id="PTHR37953:SF1">
    <property type="entry name" value="UPF0127 PROTEIN MJ1496"/>
    <property type="match status" value="1"/>
</dbReference>
<evidence type="ECO:0000313" key="2">
    <source>
        <dbReference type="EMBL" id="SDB94036.1"/>
    </source>
</evidence>
<evidence type="ECO:0000256" key="1">
    <source>
        <dbReference type="SAM" id="SignalP"/>
    </source>
</evidence>
<proteinExistence type="predicted"/>
<organism evidence="2 3">
    <name type="scientific">Acinetobacter marinus</name>
    <dbReference type="NCBI Taxonomy" id="281375"/>
    <lineage>
        <taxon>Bacteria</taxon>
        <taxon>Pseudomonadati</taxon>
        <taxon>Pseudomonadota</taxon>
        <taxon>Gammaproteobacteria</taxon>
        <taxon>Moraxellales</taxon>
        <taxon>Moraxellaceae</taxon>
        <taxon>Acinetobacter</taxon>
    </lineage>
</organism>
<dbReference type="Gene3D" id="2.60.120.1140">
    <property type="entry name" value="Protein of unknown function DUF192"/>
    <property type="match status" value="1"/>
</dbReference>
<dbReference type="InterPro" id="IPR003795">
    <property type="entry name" value="DUF192"/>
</dbReference>
<dbReference type="EMBL" id="FMYK01000002">
    <property type="protein sequence ID" value="SDB94036.1"/>
    <property type="molecule type" value="Genomic_DNA"/>
</dbReference>
<dbReference type="PANTHER" id="PTHR37953">
    <property type="entry name" value="UPF0127 PROTEIN MJ1496"/>
    <property type="match status" value="1"/>
</dbReference>
<feature type="chain" id="PRO_5017295801" evidence="1">
    <location>
        <begin position="25"/>
        <end position="162"/>
    </location>
</feature>
<dbReference type="RefSeq" id="WP_092616810.1">
    <property type="nucleotide sequence ID" value="NZ_FMYK01000002.1"/>
</dbReference>
<dbReference type="Pfam" id="PF02643">
    <property type="entry name" value="DUF192"/>
    <property type="match status" value="1"/>
</dbReference>
<name>A0A1G6HKQ7_9GAMM</name>
<reference evidence="3" key="1">
    <citation type="submission" date="2016-09" db="EMBL/GenBank/DDBJ databases">
        <authorList>
            <person name="Varghese N."/>
            <person name="Submissions S."/>
        </authorList>
    </citation>
    <scope>NUCLEOTIDE SEQUENCE [LARGE SCALE GENOMIC DNA]</scope>
    <source>
        <strain evidence="3">ANC 3699</strain>
    </source>
</reference>
<sequence length="162" mass="18327">MTFLKSSVGLFWLTTLFVSNLAYANGDHNALICVGDVASQGKSHRTPPAKFYAELATTPDQQRQGLMFRQSMADDQAMLFIYPEPHQVGFWMRNTLIPLDMLFFDDRGELREIKQNIPPCKTQNCPIYVAKSSNIKYVLEINAGQSQLWDIQVGDQLYGCGK</sequence>
<feature type="signal peptide" evidence="1">
    <location>
        <begin position="1"/>
        <end position="24"/>
    </location>
</feature>
<dbReference type="InterPro" id="IPR038695">
    <property type="entry name" value="Saro_0823-like_sf"/>
</dbReference>
<keyword evidence="3" id="KW-1185">Reference proteome</keyword>
<gene>
    <name evidence="2" type="ORF">SAMN05421749_102294</name>
</gene>
<evidence type="ECO:0000313" key="3">
    <source>
        <dbReference type="Proteomes" id="UP000242317"/>
    </source>
</evidence>
<protein>
    <submittedName>
        <fullName evidence="2">Uncharacterized conserved membrane protein, UPF0127 family</fullName>
    </submittedName>
</protein>
<dbReference type="AlphaFoldDB" id="A0A1G6HKQ7"/>